<evidence type="ECO:0000313" key="11">
    <source>
        <dbReference type="Proteomes" id="UP000015102"/>
    </source>
</evidence>
<evidence type="ECO:0000256" key="4">
    <source>
        <dbReference type="ARBA" id="ARBA00022679"/>
    </source>
</evidence>
<reference evidence="11" key="1">
    <citation type="submission" date="2013-02" db="EMBL/GenBank/DDBJ databases">
        <authorList>
            <person name="Hughes D."/>
        </authorList>
    </citation>
    <scope>NUCLEOTIDE SEQUENCE</scope>
    <source>
        <strain>Durham</strain>
        <strain evidence="11">NC isolate 2 -- Noor lab</strain>
    </source>
</reference>
<evidence type="ECO:0000256" key="2">
    <source>
        <dbReference type="ARBA" id="ARBA00004906"/>
    </source>
</evidence>
<dbReference type="PANTHER" id="PTHR11254">
    <property type="entry name" value="HECT DOMAIN UBIQUITIN-PROTEIN LIGASE"/>
    <property type="match status" value="1"/>
</dbReference>
<dbReference type="EC" id="2.3.2.26" evidence="3"/>
<keyword evidence="5 6" id="KW-0833">Ubl conjugation pathway</keyword>
<dbReference type="InterPro" id="IPR035983">
    <property type="entry name" value="Hect_E3_ubiquitin_ligase"/>
</dbReference>
<evidence type="ECO:0000256" key="6">
    <source>
        <dbReference type="PROSITE-ProRule" id="PRU00104"/>
    </source>
</evidence>
<dbReference type="UniPathway" id="UPA00143"/>
<dbReference type="Pfam" id="PF00632">
    <property type="entry name" value="HECT"/>
    <property type="match status" value="1"/>
</dbReference>
<dbReference type="EnsemblMetazoa" id="MESCA002558-RA">
    <property type="protein sequence ID" value="MESCA002558-PA"/>
    <property type="gene ID" value="MESCA002558"/>
</dbReference>
<dbReference type="Gene3D" id="3.30.2410.10">
    <property type="entry name" value="Hect, E3 ligase catalytic domain"/>
    <property type="match status" value="1"/>
</dbReference>
<dbReference type="GO" id="GO:0043161">
    <property type="term" value="P:proteasome-mediated ubiquitin-dependent protein catabolic process"/>
    <property type="evidence" value="ECO:0007669"/>
    <property type="project" value="TreeGrafter"/>
</dbReference>
<keyword evidence="4" id="KW-0808">Transferase</keyword>
<feature type="compositionally biased region" description="Polar residues" evidence="7">
    <location>
        <begin position="217"/>
        <end position="234"/>
    </location>
</feature>
<evidence type="ECO:0000313" key="10">
    <source>
        <dbReference type="EnsemblMetazoa" id="MESCA002558-PA"/>
    </source>
</evidence>
<dbReference type="GO" id="GO:0005737">
    <property type="term" value="C:cytoplasm"/>
    <property type="evidence" value="ECO:0007669"/>
    <property type="project" value="TreeGrafter"/>
</dbReference>
<comment type="catalytic activity">
    <reaction evidence="1">
        <text>S-ubiquitinyl-[E2 ubiquitin-conjugating enzyme]-L-cysteine + [acceptor protein]-L-lysine = [E2 ubiquitin-conjugating enzyme]-L-cysteine + N(6)-ubiquitinyl-[acceptor protein]-L-lysine.</text>
        <dbReference type="EC" id="2.3.2.26"/>
    </reaction>
</comment>
<evidence type="ECO:0000256" key="7">
    <source>
        <dbReference type="SAM" id="MobiDB-lite"/>
    </source>
</evidence>
<feature type="domain" description="WW" evidence="8">
    <location>
        <begin position="76"/>
        <end position="109"/>
    </location>
</feature>
<accession>T1GGN5</accession>
<organism evidence="10 11">
    <name type="scientific">Megaselia scalaris</name>
    <name type="common">Humpbacked fly</name>
    <name type="synonym">Phora scalaris</name>
    <dbReference type="NCBI Taxonomy" id="36166"/>
    <lineage>
        <taxon>Eukaryota</taxon>
        <taxon>Metazoa</taxon>
        <taxon>Ecdysozoa</taxon>
        <taxon>Arthropoda</taxon>
        <taxon>Hexapoda</taxon>
        <taxon>Insecta</taxon>
        <taxon>Pterygota</taxon>
        <taxon>Neoptera</taxon>
        <taxon>Endopterygota</taxon>
        <taxon>Diptera</taxon>
        <taxon>Brachycera</taxon>
        <taxon>Muscomorpha</taxon>
        <taxon>Platypezoidea</taxon>
        <taxon>Phoridae</taxon>
        <taxon>Megaseliini</taxon>
        <taxon>Megaselia</taxon>
    </lineage>
</organism>
<feature type="region of interest" description="Disordered" evidence="7">
    <location>
        <begin position="247"/>
        <end position="322"/>
    </location>
</feature>
<evidence type="ECO:0000259" key="8">
    <source>
        <dbReference type="PROSITE" id="PS50020"/>
    </source>
</evidence>
<dbReference type="Gene3D" id="2.20.70.10">
    <property type="match status" value="1"/>
</dbReference>
<feature type="compositionally biased region" description="Polar residues" evidence="7">
    <location>
        <begin position="194"/>
        <end position="203"/>
    </location>
</feature>
<dbReference type="AlphaFoldDB" id="T1GGN5"/>
<dbReference type="HOGENOM" id="CLU_708424_0_0_1"/>
<dbReference type="InterPro" id="IPR001202">
    <property type="entry name" value="WW_dom"/>
</dbReference>
<protein>
    <recommendedName>
        <fullName evidence="3">HECT-type E3 ubiquitin transferase</fullName>
        <ecNumber evidence="3">2.3.2.26</ecNumber>
    </recommendedName>
</protein>
<dbReference type="EMBL" id="CAQQ02124450">
    <property type="status" value="NOT_ANNOTATED_CDS"/>
    <property type="molecule type" value="Genomic_DNA"/>
</dbReference>
<feature type="region of interest" description="Disordered" evidence="7">
    <location>
        <begin position="215"/>
        <end position="234"/>
    </location>
</feature>
<feature type="region of interest" description="Disordered" evidence="7">
    <location>
        <begin position="49"/>
        <end position="86"/>
    </location>
</feature>
<name>T1GGN5_MEGSC</name>
<dbReference type="InterPro" id="IPR050409">
    <property type="entry name" value="E3_ubiq-protein_ligase"/>
</dbReference>
<dbReference type="Proteomes" id="UP000015102">
    <property type="component" value="Unassembled WGS sequence"/>
</dbReference>
<feature type="compositionally biased region" description="Polar residues" evidence="7">
    <location>
        <begin position="247"/>
        <end position="272"/>
    </location>
</feature>
<dbReference type="GO" id="GO:0061630">
    <property type="term" value="F:ubiquitin protein ligase activity"/>
    <property type="evidence" value="ECO:0007669"/>
    <property type="project" value="UniProtKB-EC"/>
</dbReference>
<evidence type="ECO:0000256" key="1">
    <source>
        <dbReference type="ARBA" id="ARBA00000885"/>
    </source>
</evidence>
<dbReference type="InterPro" id="IPR036020">
    <property type="entry name" value="WW_dom_sf"/>
</dbReference>
<dbReference type="CDD" id="cd00201">
    <property type="entry name" value="WW"/>
    <property type="match status" value="1"/>
</dbReference>
<dbReference type="SUPFAM" id="SSF51045">
    <property type="entry name" value="WW domain"/>
    <property type="match status" value="1"/>
</dbReference>
<feature type="region of interest" description="Disordered" evidence="7">
    <location>
        <begin position="103"/>
        <end position="156"/>
    </location>
</feature>
<feature type="domain" description="HECT" evidence="9">
    <location>
        <begin position="315"/>
        <end position="390"/>
    </location>
</feature>
<feature type="region of interest" description="Disordered" evidence="7">
    <location>
        <begin position="171"/>
        <end position="203"/>
    </location>
</feature>
<dbReference type="PANTHER" id="PTHR11254:SF395">
    <property type="entry name" value="E3 UBIQUITIN-PROTEIN LIGASE SMURF1"/>
    <property type="match status" value="1"/>
</dbReference>
<reference evidence="10" key="2">
    <citation type="submission" date="2015-06" db="UniProtKB">
        <authorList>
            <consortium name="EnsemblMetazoa"/>
        </authorList>
    </citation>
    <scope>IDENTIFICATION</scope>
</reference>
<dbReference type="EMBL" id="CAQQ02124451">
    <property type="status" value="NOT_ANNOTATED_CDS"/>
    <property type="molecule type" value="Genomic_DNA"/>
</dbReference>
<sequence length="390" mass="42804">MNKLENSRRNGAHKIRIVIQRLELGQLNPSDDEVIRGQIIISLVSKDGPNSGNPVRIVDPSGDFRAPATPEESSEESLPEGWEERRTPEGRLYYVNHTTKTTQWNRPTANQNGNVDENSRINGPSRSNTCTNLLNDSQSNNVDTLQLSPPQSARRHSAEILTDIDLDCPTVIANGQSPQPQSDVNVVGGESSKKTTNQQQSTSINENIENQINNLNKTPRSHSANVPQVPKTSLSPTLDNLILESPQRPTTSQSVLNGNSPATPSNENGNAINTPTTTQSSNSNHRENSSSGRIRRSSRNLDESSSNSRRRSSRGTARVPLQGFRALQGSTGAVGPRLFTIHLTSDVPTQNLPKAHTCFNRIDLPPYDNYQLMYDKLTQAVEETCGFAVE</sequence>
<dbReference type="InterPro" id="IPR000569">
    <property type="entry name" value="HECT_dom"/>
</dbReference>
<keyword evidence="11" id="KW-1185">Reference proteome</keyword>
<evidence type="ECO:0000256" key="5">
    <source>
        <dbReference type="ARBA" id="ARBA00022786"/>
    </source>
</evidence>
<dbReference type="EMBL" id="CAQQ02124452">
    <property type="status" value="NOT_ANNOTATED_CDS"/>
    <property type="molecule type" value="Genomic_DNA"/>
</dbReference>
<proteinExistence type="predicted"/>
<dbReference type="GO" id="GO:0030514">
    <property type="term" value="P:negative regulation of BMP signaling pathway"/>
    <property type="evidence" value="ECO:0007669"/>
    <property type="project" value="TreeGrafter"/>
</dbReference>
<evidence type="ECO:0000259" key="9">
    <source>
        <dbReference type="PROSITE" id="PS50237"/>
    </source>
</evidence>
<dbReference type="SMART" id="SM00456">
    <property type="entry name" value="WW"/>
    <property type="match status" value="1"/>
</dbReference>
<feature type="compositionally biased region" description="Low complexity" evidence="7">
    <location>
        <begin position="273"/>
        <end position="283"/>
    </location>
</feature>
<dbReference type="SUPFAM" id="SSF56204">
    <property type="entry name" value="Hect, E3 ligase catalytic domain"/>
    <property type="match status" value="1"/>
</dbReference>
<feature type="active site" description="Glycyl thioester intermediate" evidence="6">
    <location>
        <position position="358"/>
    </location>
</feature>
<dbReference type="PROSITE" id="PS01159">
    <property type="entry name" value="WW_DOMAIN_1"/>
    <property type="match status" value="1"/>
</dbReference>
<dbReference type="PROSITE" id="PS50237">
    <property type="entry name" value="HECT"/>
    <property type="match status" value="1"/>
</dbReference>
<evidence type="ECO:0000256" key="3">
    <source>
        <dbReference type="ARBA" id="ARBA00012485"/>
    </source>
</evidence>
<feature type="compositionally biased region" description="Polar residues" evidence="7">
    <location>
        <begin position="103"/>
        <end position="151"/>
    </location>
</feature>
<dbReference type="GO" id="GO:0016567">
    <property type="term" value="P:protein ubiquitination"/>
    <property type="evidence" value="ECO:0007669"/>
    <property type="project" value="UniProtKB-UniPathway"/>
</dbReference>
<dbReference type="PROSITE" id="PS50020">
    <property type="entry name" value="WW_DOMAIN_2"/>
    <property type="match status" value="1"/>
</dbReference>
<feature type="compositionally biased region" description="Polar residues" evidence="7">
    <location>
        <begin position="173"/>
        <end position="184"/>
    </location>
</feature>
<dbReference type="STRING" id="36166.T1GGN5"/>
<dbReference type="SMART" id="SM00119">
    <property type="entry name" value="HECTc"/>
    <property type="match status" value="1"/>
</dbReference>
<dbReference type="Pfam" id="PF00397">
    <property type="entry name" value="WW"/>
    <property type="match status" value="1"/>
</dbReference>
<comment type="pathway">
    <text evidence="2">Protein modification; protein ubiquitination.</text>
</comment>